<evidence type="ECO:0000256" key="10">
    <source>
        <dbReference type="SAM" id="MobiDB-lite"/>
    </source>
</evidence>
<comment type="similarity">
    <text evidence="2">Belongs to the methyltransferase superfamily. RsmD family.</text>
</comment>
<keyword evidence="12" id="KW-1185">Reference proteome</keyword>
<evidence type="ECO:0000256" key="1">
    <source>
        <dbReference type="ARBA" id="ARBA00002649"/>
    </source>
</evidence>
<reference evidence="11 12" key="1">
    <citation type="journal article" date="2023" name="Microorganisms">
        <title>Thiorhodovibrio frisius and Trv. litoralis spp. nov., Two Novel Members from a Clade of Fastidious Purple Sulfur Bacteria That Exhibit Unique Red-Shifted Light-Harvesting Capabilities.</title>
        <authorList>
            <person name="Methner A."/>
            <person name="Kuzyk S.B."/>
            <person name="Petersen J."/>
            <person name="Bauer S."/>
            <person name="Brinkmann H."/>
            <person name="Sichau K."/>
            <person name="Wanner G."/>
            <person name="Wolf J."/>
            <person name="Neumann-Schaal M."/>
            <person name="Henke P."/>
            <person name="Tank M."/>
            <person name="Sproer C."/>
            <person name="Bunk B."/>
            <person name="Overmann J."/>
        </authorList>
    </citation>
    <scope>NUCLEOTIDE SEQUENCE [LARGE SCALE GENOMIC DNA]</scope>
    <source>
        <strain evidence="11 12">DSM 6702</strain>
    </source>
</reference>
<dbReference type="EMBL" id="CP121472">
    <property type="protein sequence ID" value="WPL19469.1"/>
    <property type="molecule type" value="Genomic_DNA"/>
</dbReference>
<dbReference type="PANTHER" id="PTHR43542">
    <property type="entry name" value="METHYLTRANSFERASE"/>
    <property type="match status" value="1"/>
</dbReference>
<dbReference type="PROSITE" id="PS00092">
    <property type="entry name" value="N6_MTASE"/>
    <property type="match status" value="1"/>
</dbReference>
<evidence type="ECO:0000256" key="7">
    <source>
        <dbReference type="ARBA" id="ARBA00031268"/>
    </source>
</evidence>
<keyword evidence="6 11" id="KW-0808">Transferase</keyword>
<evidence type="ECO:0000256" key="5">
    <source>
        <dbReference type="ARBA" id="ARBA00022603"/>
    </source>
</evidence>
<dbReference type="Gene3D" id="3.40.50.150">
    <property type="entry name" value="Vaccinia Virus protein VP39"/>
    <property type="match status" value="1"/>
</dbReference>
<evidence type="ECO:0000256" key="4">
    <source>
        <dbReference type="ARBA" id="ARBA00013682"/>
    </source>
</evidence>
<dbReference type="InterPro" id="IPR004398">
    <property type="entry name" value="RNA_MeTrfase_RsmD"/>
</dbReference>
<dbReference type="NCBIfam" id="TIGR00095">
    <property type="entry name" value="16S rRNA (guanine(966)-N(2))-methyltransferase RsmD"/>
    <property type="match status" value="1"/>
</dbReference>
<evidence type="ECO:0000313" key="12">
    <source>
        <dbReference type="Proteomes" id="UP001432180"/>
    </source>
</evidence>
<evidence type="ECO:0000256" key="8">
    <source>
        <dbReference type="ARBA" id="ARBA00033371"/>
    </source>
</evidence>
<evidence type="ECO:0000313" key="11">
    <source>
        <dbReference type="EMBL" id="WPL19469.1"/>
    </source>
</evidence>
<feature type="compositionally biased region" description="Basic residues" evidence="10">
    <location>
        <begin position="1"/>
        <end position="12"/>
    </location>
</feature>
<gene>
    <name evidence="11" type="primary">rsmD</name>
    <name evidence="11" type="ORF">Thiowin_04598</name>
</gene>
<sequence length="228" mass="24817">MPPPGRRQRPRRREATLAPSRQTTGRKTGRTAGRTTGHKPPPGQVRLIGGRFGGRRLPILDQPGLRPTADRTRETLFNWLQPVIPGSRCLDAFAGSGALGFEALSRGAAWVVMLECNARVARQLRANATALAAENLVIDESNCLHWLATTQPTPFDIAFLDPPFADQLLPACLEALGTRPWLAPAARVYLETDAREPFPDLPCGWTWLREKTAGQVRFGLALAGTAGP</sequence>
<keyword evidence="5 11" id="KW-0489">Methyltransferase</keyword>
<evidence type="ECO:0000256" key="3">
    <source>
        <dbReference type="ARBA" id="ARBA00012141"/>
    </source>
</evidence>
<comment type="catalytic activity">
    <reaction evidence="9">
        <text>guanosine(966) in 16S rRNA + S-adenosyl-L-methionine = N(2)-methylguanosine(966) in 16S rRNA + S-adenosyl-L-homocysteine + H(+)</text>
        <dbReference type="Rhea" id="RHEA:23548"/>
        <dbReference type="Rhea" id="RHEA-COMP:10211"/>
        <dbReference type="Rhea" id="RHEA-COMP:10212"/>
        <dbReference type="ChEBI" id="CHEBI:15378"/>
        <dbReference type="ChEBI" id="CHEBI:57856"/>
        <dbReference type="ChEBI" id="CHEBI:59789"/>
        <dbReference type="ChEBI" id="CHEBI:74269"/>
        <dbReference type="ChEBI" id="CHEBI:74481"/>
        <dbReference type="EC" id="2.1.1.171"/>
    </reaction>
</comment>
<proteinExistence type="inferred from homology"/>
<dbReference type="Pfam" id="PF03602">
    <property type="entry name" value="Cons_hypoth95"/>
    <property type="match status" value="1"/>
</dbReference>
<name>A0ABZ0SGN4_9GAMM</name>
<dbReference type="Proteomes" id="UP001432180">
    <property type="component" value="Chromosome"/>
</dbReference>
<evidence type="ECO:0000256" key="2">
    <source>
        <dbReference type="ARBA" id="ARBA00005269"/>
    </source>
</evidence>
<dbReference type="GO" id="GO:0052913">
    <property type="term" value="F:16S rRNA (guanine(966)-N(2))-methyltransferase activity"/>
    <property type="evidence" value="ECO:0007669"/>
    <property type="project" value="UniProtKB-EC"/>
</dbReference>
<evidence type="ECO:0000256" key="9">
    <source>
        <dbReference type="ARBA" id="ARBA00048326"/>
    </source>
</evidence>
<comment type="function">
    <text evidence="1">Specifically methylates the guanine in position 966 of 16S rRNA in the assembled 30S particle.</text>
</comment>
<evidence type="ECO:0000256" key="6">
    <source>
        <dbReference type="ARBA" id="ARBA00022679"/>
    </source>
</evidence>
<feature type="compositionally biased region" description="Low complexity" evidence="10">
    <location>
        <begin position="21"/>
        <end position="35"/>
    </location>
</feature>
<dbReference type="InterPro" id="IPR002052">
    <property type="entry name" value="DNA_methylase_N6_adenine_CS"/>
</dbReference>
<dbReference type="PANTHER" id="PTHR43542:SF1">
    <property type="entry name" value="METHYLTRANSFERASE"/>
    <property type="match status" value="1"/>
</dbReference>
<dbReference type="SUPFAM" id="SSF53335">
    <property type="entry name" value="S-adenosyl-L-methionine-dependent methyltransferases"/>
    <property type="match status" value="1"/>
</dbReference>
<dbReference type="EC" id="2.1.1.171" evidence="3"/>
<dbReference type="InterPro" id="IPR029063">
    <property type="entry name" value="SAM-dependent_MTases_sf"/>
</dbReference>
<protein>
    <recommendedName>
        <fullName evidence="4">Ribosomal RNA small subunit methyltransferase D</fullName>
        <ecNumber evidence="3">2.1.1.171</ecNumber>
    </recommendedName>
    <alternativeName>
        <fullName evidence="7">16S rRNA m2G966 methyltransferase</fullName>
    </alternativeName>
    <alternativeName>
        <fullName evidence="8">rRNA (guanine-N(2)-)-methyltransferase</fullName>
    </alternativeName>
</protein>
<accession>A0ABZ0SGN4</accession>
<feature type="region of interest" description="Disordered" evidence="10">
    <location>
        <begin position="1"/>
        <end position="42"/>
    </location>
</feature>
<organism evidence="11 12">
    <name type="scientific">Thiorhodovibrio winogradskyi</name>
    <dbReference type="NCBI Taxonomy" id="77007"/>
    <lineage>
        <taxon>Bacteria</taxon>
        <taxon>Pseudomonadati</taxon>
        <taxon>Pseudomonadota</taxon>
        <taxon>Gammaproteobacteria</taxon>
        <taxon>Chromatiales</taxon>
        <taxon>Chromatiaceae</taxon>
        <taxon>Thiorhodovibrio</taxon>
    </lineage>
</organism>
<dbReference type="CDD" id="cd02440">
    <property type="entry name" value="AdoMet_MTases"/>
    <property type="match status" value="1"/>
</dbReference>